<gene>
    <name evidence="2" type="ORF">GCM10011369_05720</name>
</gene>
<keyword evidence="3" id="KW-1185">Reference proteome</keyword>
<evidence type="ECO:0000256" key="1">
    <source>
        <dbReference type="SAM" id="SignalP"/>
    </source>
</evidence>
<name>A0A8J2U2H4_9GAMM</name>
<dbReference type="RefSeq" id="WP_087504472.1">
    <property type="nucleotide sequence ID" value="NZ_BMDX01000002.1"/>
</dbReference>
<proteinExistence type="predicted"/>
<dbReference type="Proteomes" id="UP000619743">
    <property type="component" value="Unassembled WGS sequence"/>
</dbReference>
<dbReference type="AlphaFoldDB" id="A0A8J2U2H4"/>
<organism evidence="2 3">
    <name type="scientific">Neiella marina</name>
    <dbReference type="NCBI Taxonomy" id="508461"/>
    <lineage>
        <taxon>Bacteria</taxon>
        <taxon>Pseudomonadati</taxon>
        <taxon>Pseudomonadota</taxon>
        <taxon>Gammaproteobacteria</taxon>
        <taxon>Alteromonadales</taxon>
        <taxon>Echinimonadaceae</taxon>
        <taxon>Neiella</taxon>
    </lineage>
</organism>
<evidence type="ECO:0000313" key="2">
    <source>
        <dbReference type="EMBL" id="GGA66943.1"/>
    </source>
</evidence>
<dbReference type="Gene3D" id="2.60.20.10">
    <property type="entry name" value="Crystallins"/>
    <property type="match status" value="2"/>
</dbReference>
<feature type="chain" id="PRO_5035220072" evidence="1">
    <location>
        <begin position="22"/>
        <end position="221"/>
    </location>
</feature>
<sequence>MKNLLIATLLGASLFSANALANPYAYVDVYSDTYLKGAVKRFYPGQSVGRLGQMKPSWNDEISSIQVVGDNVCAMLFSDKGFDGKLVILSESHVDLGEIDFNNKATAIHVVQGACDESSLTYFYKKTNYGGNDMALPIGFSISSLDDTSELDSDWTDEIESIKVGSGACAKLYQHEDYGDHGPVLQATSSMTSLPSEISNHASLKIVSDKGWNCSGDVVYP</sequence>
<protein>
    <submittedName>
        <fullName evidence="2">Uncharacterized protein</fullName>
    </submittedName>
</protein>
<dbReference type="SUPFAM" id="SSF49695">
    <property type="entry name" value="gamma-Crystallin-like"/>
    <property type="match status" value="2"/>
</dbReference>
<comment type="caution">
    <text evidence="2">The sequence shown here is derived from an EMBL/GenBank/DDBJ whole genome shotgun (WGS) entry which is preliminary data.</text>
</comment>
<reference evidence="3" key="1">
    <citation type="journal article" date="2019" name="Int. J. Syst. Evol. Microbiol.">
        <title>The Global Catalogue of Microorganisms (GCM) 10K type strain sequencing project: providing services to taxonomists for standard genome sequencing and annotation.</title>
        <authorList>
            <consortium name="The Broad Institute Genomics Platform"/>
            <consortium name="The Broad Institute Genome Sequencing Center for Infectious Disease"/>
            <person name="Wu L."/>
            <person name="Ma J."/>
        </authorList>
    </citation>
    <scope>NUCLEOTIDE SEQUENCE [LARGE SCALE GENOMIC DNA]</scope>
    <source>
        <strain evidence="3">CGMCC 1.10130</strain>
    </source>
</reference>
<evidence type="ECO:0000313" key="3">
    <source>
        <dbReference type="Proteomes" id="UP000619743"/>
    </source>
</evidence>
<accession>A0A8J2U2H4</accession>
<dbReference type="InterPro" id="IPR011024">
    <property type="entry name" value="G_crystallin-like"/>
</dbReference>
<dbReference type="OrthoDB" id="5740202at2"/>
<feature type="signal peptide" evidence="1">
    <location>
        <begin position="1"/>
        <end position="21"/>
    </location>
</feature>
<dbReference type="EMBL" id="BMDX01000002">
    <property type="protein sequence ID" value="GGA66943.1"/>
    <property type="molecule type" value="Genomic_DNA"/>
</dbReference>
<keyword evidence="1" id="KW-0732">Signal</keyword>